<organism evidence="2">
    <name type="scientific">Trepomonas sp. PC1</name>
    <dbReference type="NCBI Taxonomy" id="1076344"/>
    <lineage>
        <taxon>Eukaryota</taxon>
        <taxon>Metamonada</taxon>
        <taxon>Diplomonadida</taxon>
        <taxon>Hexamitidae</taxon>
        <taxon>Hexamitinae</taxon>
        <taxon>Trepomonas</taxon>
    </lineage>
</organism>
<sequence>LYKVDTTTEYYTYHFKYNQGQMFRYYFFADNSSVMYVCPTDQISCITNTEYSLKAIANATQVKKLPIMTDYFVIIETKQSKYFDLMLHAAFELSQDYDFKSSPDLKLEYQVQNKTFAYFVGIDTMLVVSGITNEDITLNMKFFGFNGYEQHSFDQQSKVSGMYSHEVANELFDDFPGWFYIYIDSTTNYSVQVSMEMLAMEAGNLLAVPTVYSFHEAVLHVSMQVNPADYDKRSLGVVAFSQNQKLLNNLGIFASTWGYYGYDYDEKGEIIKIPQDESAVSGIILNKNLTSPDNFKTCNTVKDKCTLFLTISYLTDHFMINREPFMYQFQPVYIFAEIDMLFSPNLPASVPLIMNEKNKHKITVAFNQMQQLEPTITNYKSNGYVFYVEPMPGVKELPPSGMVASYRPGIGVSLNVIDNKTAQAIITDNINPYYYTEDAMYFMSLQDDNTYMGMVGSHGTVEIAMGEQSTIVNPEPQKSSYFYINVSKTPTYQVCASLLVAKGEGKYNIYASNSRYSPNPDGFDFKSEETKDEQNQRFCVTGNTNNNNFAYFAIEYISGNTEVVITSGDPYHYLQNVPIDEQIHFYQDQTKKLQLRLQPPFYQHRGTSFVEKRMYFQINLMDVETNDLQIQISNMPGDSIRQFYKSTIKAGTTMLSAKIELPVDKELCLTIDSAQTLKLRGHVFFSYIVDEPQVGVGKAIHSSSPTIFQFNVEAFYEPVIIFKSDGTMDLKDLEGWLCKDIPKLSLSGDYAEDCQLMDFKEKSYQAFAFAIDLNLTSSILSNFQIEDGSYFFSVFPQVDLPSARSFAFELTNAIPIQTNKANPVQLKPDPLLSSLGYRNESIFIFDALILNDRYLATEITFKLDTVPLNICVSFTPLTAAEMKSGVKCESRNYQEQSITMELPRSIFYFYSRVFIHIYGNQDLIKNCKKVWMSSFVVSTPLNTLSPKLYSNVSRANEDMFQVKTTTIGTQIEASAQLNLAIVDYEKLLENGEADKTTLTLADDIFFTKNVVKDDTQAIQVCLKDGLNKEVQNTFYIRIQLKKIEVEPIKMKLNIRNDKLMDQKLKYEKPVLFNMTKQGLTTMYMQAIHTPVQLELEVCSGVSQINSYMSTFIRNPDQFTTSTQCKSFNFTEQGVQQLDIPGEKDKFIYNNLNFFMTMEAYAQTEFYVKPQVGSSRPQISNFKSVFVDKKGDDFTIKFRPAQLSEAQQFDGTLSIGLPASTARLEYAIYAYANKTDEQTDRTECGLKKFAQKVADFKEYEVKNGQIQFSFTLQQKGDLKFVVVARNSQSMSTTVYKAVEFKLAGNTVNVVGAVIGSVFGAFGIVGVVFMVYWINKIKKQRASME</sequence>
<feature type="transmembrane region" description="Helical" evidence="1">
    <location>
        <begin position="1308"/>
        <end position="1332"/>
    </location>
</feature>
<protein>
    <submittedName>
        <fullName evidence="2">Uncharacterized protein</fullName>
    </submittedName>
</protein>
<feature type="non-terminal residue" evidence="2">
    <location>
        <position position="1"/>
    </location>
</feature>
<keyword evidence="1" id="KW-0472">Membrane</keyword>
<proteinExistence type="predicted"/>
<accession>A0A146K213</accession>
<name>A0A146K213_9EUKA</name>
<evidence type="ECO:0000256" key="1">
    <source>
        <dbReference type="SAM" id="Phobius"/>
    </source>
</evidence>
<dbReference type="EMBL" id="GDID01006128">
    <property type="protein sequence ID" value="JAP90478.1"/>
    <property type="molecule type" value="Transcribed_RNA"/>
</dbReference>
<keyword evidence="1" id="KW-0812">Transmembrane</keyword>
<evidence type="ECO:0000313" key="2">
    <source>
        <dbReference type="EMBL" id="JAP90478.1"/>
    </source>
</evidence>
<reference evidence="2" key="1">
    <citation type="submission" date="2015-07" db="EMBL/GenBank/DDBJ databases">
        <title>Adaptation to a free-living lifestyle via gene acquisitions in the diplomonad Trepomonas sp. PC1.</title>
        <authorList>
            <person name="Xu F."/>
            <person name="Jerlstrom-Hultqvist J."/>
            <person name="Kolisko M."/>
            <person name="Simpson A.G.B."/>
            <person name="Roger A.J."/>
            <person name="Svard S.G."/>
            <person name="Andersson J.O."/>
        </authorList>
    </citation>
    <scope>NUCLEOTIDE SEQUENCE</scope>
    <source>
        <strain evidence="2">PC1</strain>
    </source>
</reference>
<gene>
    <name evidence="2" type="ORF">TPC1_30027</name>
</gene>
<keyword evidence="1" id="KW-1133">Transmembrane helix</keyword>